<feature type="non-terminal residue" evidence="1">
    <location>
        <position position="1"/>
    </location>
</feature>
<comment type="caution">
    <text evidence="1">The sequence shown here is derived from an EMBL/GenBank/DDBJ whole genome shotgun (WGS) entry which is preliminary data.</text>
</comment>
<reference evidence="1 2" key="1">
    <citation type="journal article" date="2018" name="Front. Plant Sci.">
        <title>Red Clover (Trifolium pratense) and Zigzag Clover (T. medium) - A Picture of Genomic Similarities and Differences.</title>
        <authorList>
            <person name="Dluhosova J."/>
            <person name="Istvanek J."/>
            <person name="Nedelnik J."/>
            <person name="Repkova J."/>
        </authorList>
    </citation>
    <scope>NUCLEOTIDE SEQUENCE [LARGE SCALE GENOMIC DNA]</scope>
    <source>
        <strain evidence="2">cv. 10/8</strain>
        <tissue evidence="1">Leaf</tissue>
    </source>
</reference>
<sequence length="57" mass="6425">PIPLPVHPQQNNYSRPGCRPLHCSSKDEILHPQGISCYLARGHRSCPEMLQHIVQGK</sequence>
<organism evidence="1 2">
    <name type="scientific">Trifolium medium</name>
    <dbReference type="NCBI Taxonomy" id="97028"/>
    <lineage>
        <taxon>Eukaryota</taxon>
        <taxon>Viridiplantae</taxon>
        <taxon>Streptophyta</taxon>
        <taxon>Embryophyta</taxon>
        <taxon>Tracheophyta</taxon>
        <taxon>Spermatophyta</taxon>
        <taxon>Magnoliopsida</taxon>
        <taxon>eudicotyledons</taxon>
        <taxon>Gunneridae</taxon>
        <taxon>Pentapetalae</taxon>
        <taxon>rosids</taxon>
        <taxon>fabids</taxon>
        <taxon>Fabales</taxon>
        <taxon>Fabaceae</taxon>
        <taxon>Papilionoideae</taxon>
        <taxon>50 kb inversion clade</taxon>
        <taxon>NPAAA clade</taxon>
        <taxon>Hologalegina</taxon>
        <taxon>IRL clade</taxon>
        <taxon>Trifolieae</taxon>
        <taxon>Trifolium</taxon>
    </lineage>
</organism>
<dbReference type="Proteomes" id="UP000265520">
    <property type="component" value="Unassembled WGS sequence"/>
</dbReference>
<evidence type="ECO:0000313" key="1">
    <source>
        <dbReference type="EMBL" id="MCI83827.1"/>
    </source>
</evidence>
<evidence type="ECO:0000313" key="2">
    <source>
        <dbReference type="Proteomes" id="UP000265520"/>
    </source>
</evidence>
<keyword evidence="2" id="KW-1185">Reference proteome</keyword>
<accession>A0A392V6J9</accession>
<proteinExistence type="predicted"/>
<protein>
    <submittedName>
        <fullName evidence="1">Uncharacterized protein</fullName>
    </submittedName>
</protein>
<name>A0A392V6J9_9FABA</name>
<dbReference type="EMBL" id="LXQA011076263">
    <property type="protein sequence ID" value="MCI83827.1"/>
    <property type="molecule type" value="Genomic_DNA"/>
</dbReference>
<dbReference type="AlphaFoldDB" id="A0A392V6J9"/>